<feature type="region of interest" description="Disordered" evidence="1">
    <location>
        <begin position="46"/>
        <end position="89"/>
    </location>
</feature>
<accession>A0A383CRA0</accession>
<dbReference type="InterPro" id="IPR004347">
    <property type="entry name" value="Pup_ligase/deamidase"/>
</dbReference>
<evidence type="ECO:0000256" key="1">
    <source>
        <dbReference type="SAM" id="MobiDB-lite"/>
    </source>
</evidence>
<feature type="compositionally biased region" description="Basic and acidic residues" evidence="1">
    <location>
        <begin position="46"/>
        <end position="68"/>
    </location>
</feature>
<sequence length="89" mass="10697">MNRLIGIETEYGITLNTEKECDPVRESIELIKSYRREDFRPMWDYKGEDPFRDERGFRADTLHEHPDEADYQSMDQQHPESFVEIKSDL</sequence>
<protein>
    <submittedName>
        <fullName evidence="2">Uncharacterized protein</fullName>
    </submittedName>
</protein>
<evidence type="ECO:0000313" key="2">
    <source>
        <dbReference type="EMBL" id="SVE34897.1"/>
    </source>
</evidence>
<dbReference type="Pfam" id="PF03136">
    <property type="entry name" value="Pup_ligase"/>
    <property type="match status" value="1"/>
</dbReference>
<organism evidence="2">
    <name type="scientific">marine metagenome</name>
    <dbReference type="NCBI Taxonomy" id="408172"/>
    <lineage>
        <taxon>unclassified sequences</taxon>
        <taxon>metagenomes</taxon>
        <taxon>ecological metagenomes</taxon>
    </lineage>
</organism>
<gene>
    <name evidence="2" type="ORF">METZ01_LOCUS487751</name>
</gene>
<proteinExistence type="predicted"/>
<feature type="non-terminal residue" evidence="2">
    <location>
        <position position="89"/>
    </location>
</feature>
<dbReference type="EMBL" id="UINC01211129">
    <property type="protein sequence ID" value="SVE34897.1"/>
    <property type="molecule type" value="Genomic_DNA"/>
</dbReference>
<feature type="compositionally biased region" description="Basic and acidic residues" evidence="1">
    <location>
        <begin position="77"/>
        <end position="89"/>
    </location>
</feature>
<name>A0A383CRA0_9ZZZZ</name>
<dbReference type="GO" id="GO:0010498">
    <property type="term" value="P:proteasomal protein catabolic process"/>
    <property type="evidence" value="ECO:0007669"/>
    <property type="project" value="InterPro"/>
</dbReference>
<dbReference type="AlphaFoldDB" id="A0A383CRA0"/>
<dbReference type="GO" id="GO:0019941">
    <property type="term" value="P:modification-dependent protein catabolic process"/>
    <property type="evidence" value="ECO:0007669"/>
    <property type="project" value="InterPro"/>
</dbReference>
<reference evidence="2" key="1">
    <citation type="submission" date="2018-05" db="EMBL/GenBank/DDBJ databases">
        <authorList>
            <person name="Lanie J.A."/>
            <person name="Ng W.-L."/>
            <person name="Kazmierczak K.M."/>
            <person name="Andrzejewski T.M."/>
            <person name="Davidsen T.M."/>
            <person name="Wayne K.J."/>
            <person name="Tettelin H."/>
            <person name="Glass J.I."/>
            <person name="Rusch D."/>
            <person name="Podicherti R."/>
            <person name="Tsui H.-C.T."/>
            <person name="Winkler M.E."/>
        </authorList>
    </citation>
    <scope>NUCLEOTIDE SEQUENCE</scope>
</reference>